<dbReference type="Pfam" id="PF00753">
    <property type="entry name" value="Lactamase_B"/>
    <property type="match status" value="1"/>
</dbReference>
<evidence type="ECO:0000259" key="1">
    <source>
        <dbReference type="SMART" id="SM00849"/>
    </source>
</evidence>
<evidence type="ECO:0000313" key="2">
    <source>
        <dbReference type="EMBL" id="TKA09785.1"/>
    </source>
</evidence>
<dbReference type="Gene3D" id="3.60.15.10">
    <property type="entry name" value="Ribonuclease Z/Hydroxyacylglutathione hydrolase-like"/>
    <property type="match status" value="1"/>
</dbReference>
<reference evidence="2 3" key="1">
    <citation type="submission" date="2019-04" db="EMBL/GenBank/DDBJ databases">
        <title>Streptomyces oryziradicis sp. nov., a novel actinomycete isolated from rhizosphere soil of rice (Oryza sativa L.).</title>
        <authorList>
            <person name="Li C."/>
        </authorList>
    </citation>
    <scope>NUCLEOTIDE SEQUENCE [LARGE SCALE GENOMIC DNA]</scope>
    <source>
        <strain evidence="2 3">NEAU-C40</strain>
    </source>
</reference>
<evidence type="ECO:0000313" key="3">
    <source>
        <dbReference type="Proteomes" id="UP000305778"/>
    </source>
</evidence>
<organism evidence="2 3">
    <name type="scientific">Actinacidiphila oryziradicis</name>
    <dbReference type="NCBI Taxonomy" id="2571141"/>
    <lineage>
        <taxon>Bacteria</taxon>
        <taxon>Bacillati</taxon>
        <taxon>Actinomycetota</taxon>
        <taxon>Actinomycetes</taxon>
        <taxon>Kitasatosporales</taxon>
        <taxon>Streptomycetaceae</taxon>
        <taxon>Actinacidiphila</taxon>
    </lineage>
</organism>
<dbReference type="SUPFAM" id="SSF56281">
    <property type="entry name" value="Metallo-hydrolase/oxidoreductase"/>
    <property type="match status" value="1"/>
</dbReference>
<dbReference type="InterPro" id="IPR036866">
    <property type="entry name" value="RibonucZ/Hydroxyglut_hydro"/>
</dbReference>
<name>A0A4U0T7Y9_9ACTN</name>
<keyword evidence="3" id="KW-1185">Reference proteome</keyword>
<keyword evidence="2" id="KW-0378">Hydrolase</keyword>
<dbReference type="SMART" id="SM00849">
    <property type="entry name" value="Lactamase_B"/>
    <property type="match status" value="1"/>
</dbReference>
<dbReference type="EMBL" id="SUMC01000019">
    <property type="protein sequence ID" value="TKA09785.1"/>
    <property type="molecule type" value="Genomic_DNA"/>
</dbReference>
<gene>
    <name evidence="2" type="ORF">FCI23_20515</name>
</gene>
<accession>A0A4U0T7Y9</accession>
<feature type="domain" description="Metallo-beta-lactamase" evidence="1">
    <location>
        <begin position="82"/>
        <end position="254"/>
    </location>
</feature>
<dbReference type="GO" id="GO:0016787">
    <property type="term" value="F:hydrolase activity"/>
    <property type="evidence" value="ECO:0007669"/>
    <property type="project" value="UniProtKB-KW"/>
</dbReference>
<dbReference type="InterPro" id="IPR001279">
    <property type="entry name" value="Metallo-B-lactamas"/>
</dbReference>
<dbReference type="Proteomes" id="UP000305778">
    <property type="component" value="Unassembled WGS sequence"/>
</dbReference>
<dbReference type="AlphaFoldDB" id="A0A4U0T7Y9"/>
<sequence>MSGSFWRHRRCPTSTWGTVKLKPIHDSLIDFVDGAPVSGSLDVRWIHGSPSKRRNSDPKIQVHAYDAHTFILRQSKTTSFEAPFLFLLFGNERALLLDTGAIADPELFPLRETVDTILAQWLAQHPRPDYELVVAHTHGHGDHVAADGQFADRPATRVVTRDADAVRAFFGFDAWAQETVRFDLGGRILEVIGSPGHHAAAITVYDPWTGFLLTGDTVLPGRLYVRDFAAFTATLGTLVEFAQSRPVTHVLGCHIEMTRRPGRDFPFGATYQPDEVPLQMTVVQLTAIRDAAESVASRPGVHKFDDFIIFNGPCTSALPKLFARALTNRLRLSLAALNRRNRQGR</sequence>
<protein>
    <submittedName>
        <fullName evidence="2">MBL fold metallo-hydrolase</fullName>
    </submittedName>
</protein>
<comment type="caution">
    <text evidence="2">The sequence shown here is derived from an EMBL/GenBank/DDBJ whole genome shotgun (WGS) entry which is preliminary data.</text>
</comment>
<proteinExistence type="predicted"/>
<dbReference type="OrthoDB" id="7253658at2"/>